<gene>
    <name evidence="1" type="ORF">HMPREF9444_02143</name>
</gene>
<dbReference type="AlphaFoldDB" id="E8LMZ1"/>
<proteinExistence type="predicted"/>
<protein>
    <submittedName>
        <fullName evidence="1">Uncharacterized protein</fullName>
    </submittedName>
</protein>
<evidence type="ECO:0000313" key="1">
    <source>
        <dbReference type="EMBL" id="EFY06115.1"/>
    </source>
</evidence>
<dbReference type="EMBL" id="AEVO01000153">
    <property type="protein sequence ID" value="EFY06115.1"/>
    <property type="molecule type" value="Genomic_DNA"/>
</dbReference>
<organism evidence="1 2">
    <name type="scientific">Succinatimonas hippei (strain DSM 22608 / JCM 16073 / KCTC 15190 / YIT 12066)</name>
    <dbReference type="NCBI Taxonomy" id="762983"/>
    <lineage>
        <taxon>Bacteria</taxon>
        <taxon>Pseudomonadati</taxon>
        <taxon>Pseudomonadota</taxon>
        <taxon>Gammaproteobacteria</taxon>
        <taxon>Aeromonadales</taxon>
        <taxon>Succinivibrionaceae</taxon>
        <taxon>Succinatimonas</taxon>
    </lineage>
</organism>
<dbReference type="HOGENOM" id="CLU_3066930_0_0_6"/>
<name>E8LMZ1_SUCHY</name>
<sequence>MMQPQQIFNQNQLRRAWLKSFDRTGVLCRLVCLMKGGTVNYRGYRILLAHIMR</sequence>
<keyword evidence="2" id="KW-1185">Reference proteome</keyword>
<evidence type="ECO:0000313" key="2">
    <source>
        <dbReference type="Proteomes" id="UP000018458"/>
    </source>
</evidence>
<accession>E8LMZ1</accession>
<reference evidence="1 2" key="1">
    <citation type="submission" date="2011-01" db="EMBL/GenBank/DDBJ databases">
        <authorList>
            <person name="Weinstock G."/>
            <person name="Sodergren E."/>
            <person name="Clifton S."/>
            <person name="Fulton L."/>
            <person name="Fulton B."/>
            <person name="Courtney L."/>
            <person name="Fronick C."/>
            <person name="Harrison M."/>
            <person name="Strong C."/>
            <person name="Farmer C."/>
            <person name="Delahaunty K."/>
            <person name="Markovic C."/>
            <person name="Hall O."/>
            <person name="Minx P."/>
            <person name="Tomlinson C."/>
            <person name="Mitreva M."/>
            <person name="Hou S."/>
            <person name="Chen J."/>
            <person name="Wollam A."/>
            <person name="Pepin K.H."/>
            <person name="Johnson M."/>
            <person name="Bhonagiri V."/>
            <person name="Zhang X."/>
            <person name="Suruliraj S."/>
            <person name="Warren W."/>
            <person name="Chinwalla A."/>
            <person name="Mardis E.R."/>
            <person name="Wilson R.K."/>
        </authorList>
    </citation>
    <scope>NUCLEOTIDE SEQUENCE [LARGE SCALE GENOMIC DNA]</scope>
    <source>
        <strain evidence="2">DSM 22608 / JCM 16073 / KCTC 15190 / YIT 12066</strain>
    </source>
</reference>
<dbReference type="STRING" id="762983.HMPREF9444_02143"/>
<dbReference type="Proteomes" id="UP000018458">
    <property type="component" value="Unassembled WGS sequence"/>
</dbReference>
<comment type="caution">
    <text evidence="1">The sequence shown here is derived from an EMBL/GenBank/DDBJ whole genome shotgun (WGS) entry which is preliminary data.</text>
</comment>